<dbReference type="SUPFAM" id="SSF54001">
    <property type="entry name" value="Cysteine proteinases"/>
    <property type="match status" value="1"/>
</dbReference>
<reference evidence="4" key="1">
    <citation type="journal article" date="2019" name="Nat. Med.">
        <title>A library of human gut bacterial isolates paired with longitudinal multiomics data enables mechanistic microbiome research.</title>
        <authorList>
            <person name="Poyet M."/>
            <person name="Groussin M."/>
            <person name="Gibbons S.M."/>
            <person name="Avila-Pacheco J."/>
            <person name="Jiang X."/>
            <person name="Kearney S.M."/>
            <person name="Perrotta A.R."/>
            <person name="Berdy B."/>
            <person name="Zhao S."/>
            <person name="Lieberman T.D."/>
            <person name="Swanson P.K."/>
            <person name="Smith M."/>
            <person name="Roesemann S."/>
            <person name="Alexander J.E."/>
            <person name="Rich S.A."/>
            <person name="Livny J."/>
            <person name="Vlamakis H."/>
            <person name="Clish C."/>
            <person name="Bullock K."/>
            <person name="Deik A."/>
            <person name="Scott J."/>
            <person name="Pierce K.A."/>
            <person name="Xavier R.J."/>
            <person name="Alm E.J."/>
        </authorList>
    </citation>
    <scope>NUCLEOTIDE SEQUENCE</scope>
    <source>
        <strain evidence="4">BIOML-A12</strain>
    </source>
</reference>
<dbReference type="Gene3D" id="2.10.270.10">
    <property type="entry name" value="Cholin Binding"/>
    <property type="match status" value="5"/>
</dbReference>
<gene>
    <name evidence="4" type="ORF">GT664_10455</name>
</gene>
<keyword evidence="2" id="KW-0732">Signal</keyword>
<dbReference type="EMBL" id="WWTN01000015">
    <property type="protein sequence ID" value="MZH56167.1"/>
    <property type="molecule type" value="Genomic_DNA"/>
</dbReference>
<dbReference type="Proteomes" id="UP000604383">
    <property type="component" value="Unassembled WGS sequence"/>
</dbReference>
<dbReference type="RefSeq" id="WP_161129187.1">
    <property type="nucleotide sequence ID" value="NZ_WWTN01000015.1"/>
</dbReference>
<dbReference type="SUPFAM" id="SSF69360">
    <property type="entry name" value="Cell wall binding repeat"/>
    <property type="match status" value="2"/>
</dbReference>
<protein>
    <recommendedName>
        <fullName evidence="3">BIG2 domain-containing protein</fullName>
    </recommendedName>
</protein>
<feature type="signal peptide" evidence="2">
    <location>
        <begin position="1"/>
        <end position="23"/>
    </location>
</feature>
<proteinExistence type="predicted"/>
<evidence type="ECO:0000256" key="2">
    <source>
        <dbReference type="SAM" id="SignalP"/>
    </source>
</evidence>
<keyword evidence="1" id="KW-0677">Repeat</keyword>
<dbReference type="SUPFAM" id="SSF49373">
    <property type="entry name" value="Invasin/intimin cell-adhesion fragments"/>
    <property type="match status" value="3"/>
</dbReference>
<dbReference type="InterPro" id="IPR003343">
    <property type="entry name" value="Big_2"/>
</dbReference>
<evidence type="ECO:0000313" key="4">
    <source>
        <dbReference type="EMBL" id="MZH56167.1"/>
    </source>
</evidence>
<dbReference type="SMART" id="SM00635">
    <property type="entry name" value="BID_2"/>
    <property type="match status" value="3"/>
</dbReference>
<dbReference type="Gene3D" id="2.60.40.1080">
    <property type="match status" value="3"/>
</dbReference>
<evidence type="ECO:0000256" key="1">
    <source>
        <dbReference type="ARBA" id="ARBA00022737"/>
    </source>
</evidence>
<dbReference type="InterPro" id="IPR038765">
    <property type="entry name" value="Papain-like_cys_pep_sf"/>
</dbReference>
<accession>A0AB36B5Y8</accession>
<dbReference type="InterPro" id="IPR008964">
    <property type="entry name" value="Invasin/intimin_cell_adhesion"/>
</dbReference>
<comment type="caution">
    <text evidence="4">The sequence shown here is derived from an EMBL/GenBank/DDBJ whole genome shotgun (WGS) entry which is preliminary data.</text>
</comment>
<dbReference type="Gene3D" id="3.90.1720.10">
    <property type="entry name" value="endopeptidase domain like (from Nostoc punctiforme)"/>
    <property type="match status" value="1"/>
</dbReference>
<dbReference type="Pfam" id="PF02368">
    <property type="entry name" value="Big_2"/>
    <property type="match status" value="3"/>
</dbReference>
<feature type="domain" description="BIG2" evidence="3">
    <location>
        <begin position="115"/>
        <end position="192"/>
    </location>
</feature>
<evidence type="ECO:0000313" key="5">
    <source>
        <dbReference type="Proteomes" id="UP000604383"/>
    </source>
</evidence>
<evidence type="ECO:0000259" key="3">
    <source>
        <dbReference type="SMART" id="SM00635"/>
    </source>
</evidence>
<name>A0AB36B5Y8_CLOIN</name>
<dbReference type="AlphaFoldDB" id="A0AB36B5Y8"/>
<feature type="domain" description="BIG2" evidence="3">
    <location>
        <begin position="200"/>
        <end position="276"/>
    </location>
</feature>
<feature type="chain" id="PRO_5044266689" description="BIG2 domain-containing protein" evidence="2">
    <location>
        <begin position="24"/>
        <end position="780"/>
    </location>
</feature>
<organism evidence="4 5">
    <name type="scientific">Clostridium innocuum</name>
    <dbReference type="NCBI Taxonomy" id="1522"/>
    <lineage>
        <taxon>Bacteria</taxon>
        <taxon>Bacillati</taxon>
        <taxon>Bacillota</taxon>
        <taxon>Clostridia</taxon>
        <taxon>Eubacteriales</taxon>
        <taxon>Clostridiaceae</taxon>
        <taxon>Clostridium</taxon>
    </lineage>
</organism>
<dbReference type="Pfam" id="PF01473">
    <property type="entry name" value="Choline_bind_1"/>
    <property type="match status" value="1"/>
</dbReference>
<dbReference type="Pfam" id="PF19127">
    <property type="entry name" value="Choline_bind_3"/>
    <property type="match status" value="2"/>
</dbReference>
<dbReference type="InterPro" id="IPR018337">
    <property type="entry name" value="Cell_wall/Cho-bd_repeat"/>
</dbReference>
<sequence>MEKVVLFAVICCLLFGQTISLNAISTEDCIGSEKNFKYFSLSENDVTVELGKNIQLDVLGEYSQINWRVGNPQIASVDVNGKVTAKSIGNTYVYAETANGLEARCIIRVTAKEIKPIGIKLNETDIRVEMGENFQLKATITPEDASNKKVNWRVGNPQIASVDANGKVTAKSIGNTYAYAETANGLKARCIIRVTAKEIKPTGIRLNETDIRVEMGKSVQLKATITPEDASNKKVNWRVGNPQIASVDVNGKVTAKSIGNTYVYAETANGLSTKCMIRSIKDNPGFIIENGKTYYIDSETGAKAKGYKIIQNKKYYFDKETGEMLTGFIKIGNSNYYFLPEGDVVKGIQKIGNRTYCFNPETGVQEFGYRIYNSKKYYFNAMTGIMETGFIKVGTIMYYFLPEGDVAKGIQKIGNSTFCFNPETGVQEFGYKIQDNKRYYFDEELGYAIEGKRTVNPGKDNEATFYFTKIGDVKTGFITIDEKTYYFNESKDNPNTYGVMRFGHQILNGKNYYFNLGSGALLESGIAFSNTVFRYYYFDINENDGLRKGMQDYNGSTYYLHPVYGYAHTQFQYYQGNLYYFNKETGIMEKNKNININTLSFNINSNGIVDINSVMSTTGSVRDRLIIEGLKKIGVTYGRGEGQLDCSLFTEYVYNLLDKNDIKGYSYQQSKYVYENYPHFISQDIDKESQEQLLSNINIGDLIFWNVKECYFSKENVGDNTNCPHNWTSSDGKEFHTHHVGIYMGNGQILEANETAGYVIVQDIIQTEDYFIEFVSPIFN</sequence>
<feature type="domain" description="BIG2" evidence="3">
    <location>
        <begin position="35"/>
        <end position="107"/>
    </location>
</feature>